<accession>A0A178MY73</accession>
<keyword evidence="7" id="KW-1185">Reference proteome</keyword>
<dbReference type="EMBL" id="LWQU01000112">
    <property type="protein sequence ID" value="OAN54396.1"/>
    <property type="molecule type" value="Genomic_DNA"/>
</dbReference>
<sequence length="304" mass="32947">MRLALVINRAAGTFRRLPLEQTVEAIADQFQAAGHAVEVEVCGRRDLAARLSALATRSDIDAVIAGGGDGTILTAVLAGIGRTKPLGLLPLGTLNLLARDIGLPLDPVEAARVLAGAHEAEIDLGEVNGLPFAIWASLGMHPRVVRRRDRLQREGLTKWPAFALAALRAFRRYPMVTVTLAIGDNTTTVSTPLLVISNNAWREEPLPLKRQTLDQGELVVHIAKCNSRLSLLWLAFNALIGRWRVGSLLETFSAHEVRVTGRKRRVMLSLDGEVTVLASPLVFRVNPKALRMLVPPPAPPKAVP</sequence>
<dbReference type="GO" id="GO:0016301">
    <property type="term" value="F:kinase activity"/>
    <property type="evidence" value="ECO:0007669"/>
    <property type="project" value="UniProtKB-KW"/>
</dbReference>
<feature type="domain" description="DAGKc" evidence="5">
    <location>
        <begin position="1"/>
        <end position="131"/>
    </location>
</feature>
<evidence type="ECO:0000256" key="1">
    <source>
        <dbReference type="ARBA" id="ARBA00022679"/>
    </source>
</evidence>
<comment type="caution">
    <text evidence="6">The sequence shown here is derived from an EMBL/GenBank/DDBJ whole genome shotgun (WGS) entry which is preliminary data.</text>
</comment>
<dbReference type="RefSeq" id="WP_068498376.1">
    <property type="nucleotide sequence ID" value="NZ_LWQU01000112.1"/>
</dbReference>
<evidence type="ECO:0000256" key="2">
    <source>
        <dbReference type="ARBA" id="ARBA00022741"/>
    </source>
</evidence>
<dbReference type="STRING" id="1437059.A6A05_08520"/>
<keyword evidence="2" id="KW-0547">Nucleotide-binding</keyword>
<evidence type="ECO:0000313" key="6">
    <source>
        <dbReference type="EMBL" id="OAN54396.1"/>
    </source>
</evidence>
<dbReference type="SMART" id="SM00046">
    <property type="entry name" value="DAGKc"/>
    <property type="match status" value="1"/>
</dbReference>
<name>A0A178MY73_9PROT</name>
<dbReference type="PANTHER" id="PTHR12358:SF106">
    <property type="entry name" value="LIPID KINASE YEGS"/>
    <property type="match status" value="1"/>
</dbReference>
<dbReference type="OrthoDB" id="142078at2"/>
<dbReference type="GO" id="GO:0005524">
    <property type="term" value="F:ATP binding"/>
    <property type="evidence" value="ECO:0007669"/>
    <property type="project" value="UniProtKB-KW"/>
</dbReference>
<keyword evidence="1" id="KW-0808">Transferase</keyword>
<keyword evidence="4" id="KW-0067">ATP-binding</keyword>
<dbReference type="PANTHER" id="PTHR12358">
    <property type="entry name" value="SPHINGOSINE KINASE"/>
    <property type="match status" value="1"/>
</dbReference>
<evidence type="ECO:0000256" key="3">
    <source>
        <dbReference type="ARBA" id="ARBA00022777"/>
    </source>
</evidence>
<evidence type="ECO:0000313" key="7">
    <source>
        <dbReference type="Proteomes" id="UP000078543"/>
    </source>
</evidence>
<dbReference type="SUPFAM" id="SSF111331">
    <property type="entry name" value="NAD kinase/diacylglycerol kinase-like"/>
    <property type="match status" value="1"/>
</dbReference>
<dbReference type="GO" id="GO:0005886">
    <property type="term" value="C:plasma membrane"/>
    <property type="evidence" value="ECO:0007669"/>
    <property type="project" value="TreeGrafter"/>
</dbReference>
<dbReference type="InterPro" id="IPR016064">
    <property type="entry name" value="NAD/diacylglycerol_kinase_sf"/>
</dbReference>
<dbReference type="NCBIfam" id="NF040993">
    <property type="entry name" value="MamU"/>
    <property type="match status" value="1"/>
</dbReference>
<dbReference type="Gene3D" id="3.40.50.10330">
    <property type="entry name" value="Probable inorganic polyphosphate/atp-NAD kinase, domain 1"/>
    <property type="match status" value="1"/>
</dbReference>
<dbReference type="InterPro" id="IPR050187">
    <property type="entry name" value="Lipid_Phosphate_FormReg"/>
</dbReference>
<dbReference type="Gene3D" id="2.60.200.40">
    <property type="match status" value="1"/>
</dbReference>
<dbReference type="Pfam" id="PF19279">
    <property type="entry name" value="YegS_C"/>
    <property type="match status" value="1"/>
</dbReference>
<organism evidence="6 7">
    <name type="scientific">Magnetospirillum moscoviense</name>
    <dbReference type="NCBI Taxonomy" id="1437059"/>
    <lineage>
        <taxon>Bacteria</taxon>
        <taxon>Pseudomonadati</taxon>
        <taxon>Pseudomonadota</taxon>
        <taxon>Alphaproteobacteria</taxon>
        <taxon>Rhodospirillales</taxon>
        <taxon>Rhodospirillaceae</taxon>
        <taxon>Magnetospirillum</taxon>
    </lineage>
</organism>
<keyword evidence="3 6" id="KW-0418">Kinase</keyword>
<gene>
    <name evidence="6" type="ORF">A6A05_08520</name>
</gene>
<reference evidence="6 7" key="1">
    <citation type="submission" date="2016-04" db="EMBL/GenBank/DDBJ databases">
        <title>Draft genome sequence of freshwater magnetotactic bacteria Magnetospirillum marisnigri SP-1 and Magnetospirillum moscoviense BB-1.</title>
        <authorList>
            <person name="Koziaeva V."/>
            <person name="Dziuba M.V."/>
            <person name="Ivanov T.M."/>
            <person name="Kuznetsov B."/>
            <person name="Grouzdev D.S."/>
        </authorList>
    </citation>
    <scope>NUCLEOTIDE SEQUENCE [LARGE SCALE GENOMIC DNA]</scope>
    <source>
        <strain evidence="6 7">BB-1</strain>
    </source>
</reference>
<dbReference type="Proteomes" id="UP000078543">
    <property type="component" value="Unassembled WGS sequence"/>
</dbReference>
<protein>
    <submittedName>
        <fullName evidence="6">Sphingosine kinase</fullName>
    </submittedName>
</protein>
<dbReference type="InterPro" id="IPR017438">
    <property type="entry name" value="ATP-NAD_kinase_N"/>
</dbReference>
<dbReference type="InterPro" id="IPR045540">
    <property type="entry name" value="YegS/DAGK_C"/>
</dbReference>
<dbReference type="InterPro" id="IPR001206">
    <property type="entry name" value="Diacylglycerol_kinase_cat_dom"/>
</dbReference>
<dbReference type="AlphaFoldDB" id="A0A178MY73"/>
<proteinExistence type="predicted"/>
<dbReference type="PROSITE" id="PS50146">
    <property type="entry name" value="DAGK"/>
    <property type="match status" value="1"/>
</dbReference>
<dbReference type="Pfam" id="PF00781">
    <property type="entry name" value="DAGK_cat"/>
    <property type="match status" value="1"/>
</dbReference>
<evidence type="ECO:0000256" key="4">
    <source>
        <dbReference type="ARBA" id="ARBA00022840"/>
    </source>
</evidence>
<evidence type="ECO:0000259" key="5">
    <source>
        <dbReference type="PROSITE" id="PS50146"/>
    </source>
</evidence>